<gene>
    <name evidence="4" type="ORF">CVLEPA_LOCUS8540</name>
</gene>
<dbReference type="SUPFAM" id="SSF56496">
    <property type="entry name" value="Fibrinogen C-terminal domain-like"/>
    <property type="match status" value="1"/>
</dbReference>
<dbReference type="InterPro" id="IPR002181">
    <property type="entry name" value="Fibrinogen_a/b/g_C_dom"/>
</dbReference>
<dbReference type="InterPro" id="IPR014716">
    <property type="entry name" value="Fibrinogen_a/b/g_C_1"/>
</dbReference>
<dbReference type="EMBL" id="CAWYQH010000057">
    <property type="protein sequence ID" value="CAK8678633.1"/>
    <property type="molecule type" value="Genomic_DNA"/>
</dbReference>
<organism evidence="4 5">
    <name type="scientific">Clavelina lepadiformis</name>
    <name type="common">Light-bulb sea squirt</name>
    <name type="synonym">Ascidia lepadiformis</name>
    <dbReference type="NCBI Taxonomy" id="159417"/>
    <lineage>
        <taxon>Eukaryota</taxon>
        <taxon>Metazoa</taxon>
        <taxon>Chordata</taxon>
        <taxon>Tunicata</taxon>
        <taxon>Ascidiacea</taxon>
        <taxon>Aplousobranchia</taxon>
        <taxon>Clavelinidae</taxon>
        <taxon>Clavelina</taxon>
    </lineage>
</organism>
<accession>A0ABP0FKP8</accession>
<dbReference type="CDD" id="cd00087">
    <property type="entry name" value="FReD"/>
    <property type="match status" value="1"/>
</dbReference>
<evidence type="ECO:0000313" key="4">
    <source>
        <dbReference type="EMBL" id="CAK8678633.1"/>
    </source>
</evidence>
<dbReference type="Pfam" id="PF01391">
    <property type="entry name" value="Collagen"/>
    <property type="match status" value="1"/>
</dbReference>
<dbReference type="InterPro" id="IPR008160">
    <property type="entry name" value="Collagen"/>
</dbReference>
<dbReference type="Gene3D" id="3.90.215.10">
    <property type="entry name" value="Gamma Fibrinogen, chain A, domain 1"/>
    <property type="match status" value="1"/>
</dbReference>
<feature type="chain" id="PRO_5046930418" description="Fibrinogen C-terminal domain-containing protein" evidence="2">
    <location>
        <begin position="19"/>
        <end position="290"/>
    </location>
</feature>
<evidence type="ECO:0000313" key="5">
    <source>
        <dbReference type="Proteomes" id="UP001642483"/>
    </source>
</evidence>
<feature type="region of interest" description="Disordered" evidence="1">
    <location>
        <begin position="36"/>
        <end position="67"/>
    </location>
</feature>
<evidence type="ECO:0000256" key="1">
    <source>
        <dbReference type="SAM" id="MobiDB-lite"/>
    </source>
</evidence>
<evidence type="ECO:0000259" key="3">
    <source>
        <dbReference type="PROSITE" id="PS51406"/>
    </source>
</evidence>
<dbReference type="InterPro" id="IPR036056">
    <property type="entry name" value="Fibrinogen-like_C"/>
</dbReference>
<sequence>MKLFAYGWIAFCIKLVLTQRCRQVCDDNDVNFNDGQKGMKGNVGNPGKAGSPGIKGSKGDEGMIGERGPPGQSCALGSFGTDIIKEVNELKEFIGPSACHMSQVNGEQLLRSGEKVYCEDGWTVFQRRFDGSVDFHLNWKDYKLGFGKLGGEFWFGLERVYQLTRWGNCRLEIDLWDFSNNFLVASYSSFAIESEDNLFTLRVGGYSGNATDILVPSGGGEHNNQPFTTPDRDNDNWSGNCAKDNYGRAGGWWFNECQSAQLNAQWGRDTPYFHWAGDSKMRSTMKFRCE</sequence>
<dbReference type="Pfam" id="PF00147">
    <property type="entry name" value="Fibrinogen_C"/>
    <property type="match status" value="1"/>
</dbReference>
<reference evidence="4 5" key="1">
    <citation type="submission" date="2024-02" db="EMBL/GenBank/DDBJ databases">
        <authorList>
            <person name="Daric V."/>
            <person name="Darras S."/>
        </authorList>
    </citation>
    <scope>NUCLEOTIDE SEQUENCE [LARGE SCALE GENOMIC DNA]</scope>
</reference>
<feature type="domain" description="Fibrinogen C-terminal" evidence="3">
    <location>
        <begin position="65"/>
        <end position="290"/>
    </location>
</feature>
<dbReference type="InterPro" id="IPR050373">
    <property type="entry name" value="Fibrinogen_C-term_domain"/>
</dbReference>
<keyword evidence="5" id="KW-1185">Reference proteome</keyword>
<evidence type="ECO:0000256" key="2">
    <source>
        <dbReference type="SAM" id="SignalP"/>
    </source>
</evidence>
<dbReference type="PROSITE" id="PS51406">
    <property type="entry name" value="FIBRINOGEN_C_2"/>
    <property type="match status" value="1"/>
</dbReference>
<dbReference type="Proteomes" id="UP001642483">
    <property type="component" value="Unassembled WGS sequence"/>
</dbReference>
<dbReference type="SMART" id="SM00186">
    <property type="entry name" value="FBG"/>
    <property type="match status" value="1"/>
</dbReference>
<name>A0ABP0FKP8_CLALP</name>
<protein>
    <recommendedName>
        <fullName evidence="3">Fibrinogen C-terminal domain-containing protein</fullName>
    </recommendedName>
</protein>
<dbReference type="PANTHER" id="PTHR19143">
    <property type="entry name" value="FIBRINOGEN/TENASCIN/ANGIOPOEITIN"/>
    <property type="match status" value="1"/>
</dbReference>
<feature type="signal peptide" evidence="2">
    <location>
        <begin position="1"/>
        <end position="18"/>
    </location>
</feature>
<dbReference type="Gene3D" id="4.10.530.10">
    <property type="entry name" value="Gamma-fibrinogen Carboxyl Terminal Fragment, domain 2"/>
    <property type="match status" value="1"/>
</dbReference>
<comment type="caution">
    <text evidence="4">The sequence shown here is derived from an EMBL/GenBank/DDBJ whole genome shotgun (WGS) entry which is preliminary data.</text>
</comment>
<keyword evidence="2" id="KW-0732">Signal</keyword>
<proteinExistence type="predicted"/>